<organism evidence="2 3">
    <name type="scientific">Cellulomonas oligotrophica</name>
    <dbReference type="NCBI Taxonomy" id="931536"/>
    <lineage>
        <taxon>Bacteria</taxon>
        <taxon>Bacillati</taxon>
        <taxon>Actinomycetota</taxon>
        <taxon>Actinomycetes</taxon>
        <taxon>Micrococcales</taxon>
        <taxon>Cellulomonadaceae</taxon>
        <taxon>Cellulomonas</taxon>
    </lineage>
</organism>
<proteinExistence type="predicted"/>
<dbReference type="SUPFAM" id="SSF50998">
    <property type="entry name" value="Quinoprotein alcohol dehydrogenase-like"/>
    <property type="match status" value="1"/>
</dbReference>
<feature type="region of interest" description="Disordered" evidence="1">
    <location>
        <begin position="16"/>
        <end position="42"/>
    </location>
</feature>
<comment type="caution">
    <text evidence="2">The sequence shown here is derived from an EMBL/GenBank/DDBJ whole genome shotgun (WGS) entry which is preliminary data.</text>
</comment>
<name>A0ABQ4DH17_9CELL</name>
<dbReference type="EMBL" id="BONN01000020">
    <property type="protein sequence ID" value="GIG34592.1"/>
    <property type="molecule type" value="Genomic_DNA"/>
</dbReference>
<evidence type="ECO:0000256" key="1">
    <source>
        <dbReference type="SAM" id="MobiDB-lite"/>
    </source>
</evidence>
<evidence type="ECO:0000313" key="2">
    <source>
        <dbReference type="EMBL" id="GIG34592.1"/>
    </source>
</evidence>
<dbReference type="InterPro" id="IPR015943">
    <property type="entry name" value="WD40/YVTN_repeat-like_dom_sf"/>
</dbReference>
<reference evidence="2 3" key="1">
    <citation type="submission" date="2021-01" db="EMBL/GenBank/DDBJ databases">
        <title>Whole genome shotgun sequence of Cellulomonas oligotrophica NBRC 109435.</title>
        <authorList>
            <person name="Komaki H."/>
            <person name="Tamura T."/>
        </authorList>
    </citation>
    <scope>NUCLEOTIDE SEQUENCE [LARGE SCALE GENOMIC DNA]</scope>
    <source>
        <strain evidence="2 3">NBRC 109435</strain>
    </source>
</reference>
<gene>
    <name evidence="2" type="ORF">Col01nite_37510</name>
</gene>
<protein>
    <recommendedName>
        <fullName evidence="4">Pyrroloquinoline-quinone binding quinoprotein</fullName>
    </recommendedName>
</protein>
<evidence type="ECO:0000313" key="3">
    <source>
        <dbReference type="Proteomes" id="UP000618382"/>
    </source>
</evidence>
<accession>A0ABQ4DH17</accession>
<evidence type="ECO:0008006" key="4">
    <source>
        <dbReference type="Google" id="ProtNLM"/>
    </source>
</evidence>
<dbReference type="Proteomes" id="UP000618382">
    <property type="component" value="Unassembled WGS sequence"/>
</dbReference>
<keyword evidence="3" id="KW-1185">Reference proteome</keyword>
<dbReference type="InterPro" id="IPR011047">
    <property type="entry name" value="Quinoprotein_ADH-like_sf"/>
</dbReference>
<sequence>MPGPYRRPVARAGRVEVELVEDDADGRPGAPGPRTDGEAARATARRAGAAVGVAARGVRRRFRPWWLVPPLVLALGLGAAQHVTDARERERLAALAQVPGVLPLLDGPLEPVWTSGPDGGGWPFAVTDEVVLVQRYAQDGESRVDAHDLGAGEQAWSALLPAPVLGEGVGPGWFGTSCAPPRDGTLVCLASSGPDALDLTTDRPGHVEAVVVDTATGAAEPGLRLDVPSLAAASVAGTSVVLVGIDGDGTPVVRALDPQDGGERWRAALDAFLPDDPRSVWAPFLAQPLVPGVVVLDLGAPFGVVLLDESTGEVLDHVADASVPWWADGVDGVVLDGRDATVLWSREGTTVVPGSPVWTPVDDGSFGDVVPVLHGEDVVLVGSDGTERVRVGVGGADSVAVLDGRVVVGDGKRTAVVEPDGTVVWEVRGTWSSSAPALLMTDGRVVVRRGEAAPGGAVTLEAFASDDGRPAWSTTLTGVLDLTWVHGRLLGVTSDGGVALLR</sequence>
<dbReference type="Gene3D" id="2.130.10.10">
    <property type="entry name" value="YVTN repeat-like/Quinoprotein amine dehydrogenase"/>
    <property type="match status" value="1"/>
</dbReference>